<evidence type="ECO:0000313" key="3">
    <source>
        <dbReference type="Proteomes" id="UP000054935"/>
    </source>
</evidence>
<keyword evidence="3" id="KW-1185">Reference proteome</keyword>
<keyword evidence="1" id="KW-0472">Membrane</keyword>
<dbReference type="Proteomes" id="UP000054935">
    <property type="component" value="Unassembled WGS sequence"/>
</dbReference>
<dbReference type="EMBL" id="CYSE01000005">
    <property type="protein sequence ID" value="CUH80088.1"/>
    <property type="molecule type" value="Genomic_DNA"/>
</dbReference>
<keyword evidence="1" id="KW-1133">Transmembrane helix</keyword>
<evidence type="ECO:0000256" key="1">
    <source>
        <dbReference type="SAM" id="Phobius"/>
    </source>
</evidence>
<organism evidence="2 3">
    <name type="scientific">Tropicibacter naphthalenivorans</name>
    <dbReference type="NCBI Taxonomy" id="441103"/>
    <lineage>
        <taxon>Bacteria</taxon>
        <taxon>Pseudomonadati</taxon>
        <taxon>Pseudomonadota</taxon>
        <taxon>Alphaproteobacteria</taxon>
        <taxon>Rhodobacterales</taxon>
        <taxon>Roseobacteraceae</taxon>
        <taxon>Tropicibacter</taxon>
    </lineage>
</organism>
<dbReference type="AlphaFoldDB" id="A0A0P1GEC1"/>
<feature type="transmembrane region" description="Helical" evidence="1">
    <location>
        <begin position="65"/>
        <end position="83"/>
    </location>
</feature>
<dbReference type="RefSeq" id="WP_058248306.1">
    <property type="nucleotide sequence ID" value="NZ_CYSE01000005.1"/>
</dbReference>
<accession>A0A0P1GEC1</accession>
<proteinExistence type="predicted"/>
<sequence>MVFLAFTTVASILVILGLLDIESARALGAAGIALFGFLMLGKDKIATATQNMPLPPVLTTKNAELLAATFLLAVCCVFVYVGVR</sequence>
<keyword evidence="1" id="KW-0812">Transmembrane</keyword>
<reference evidence="2 3" key="1">
    <citation type="submission" date="2015-09" db="EMBL/GenBank/DDBJ databases">
        <authorList>
            <consortium name="Swine Surveillance"/>
        </authorList>
    </citation>
    <scope>NUCLEOTIDE SEQUENCE [LARGE SCALE GENOMIC DNA]</scope>
    <source>
        <strain evidence="2 3">CECT 7648</strain>
    </source>
</reference>
<dbReference type="STRING" id="441103.TRN7648_02808"/>
<protein>
    <submittedName>
        <fullName evidence="2">Uncharacterized protein</fullName>
    </submittedName>
</protein>
<evidence type="ECO:0000313" key="2">
    <source>
        <dbReference type="EMBL" id="CUH80088.1"/>
    </source>
</evidence>
<name>A0A0P1GEC1_9RHOB</name>
<gene>
    <name evidence="2" type="ORF">TRN7648_02808</name>
</gene>